<keyword evidence="5" id="KW-1185">Reference proteome</keyword>
<dbReference type="Proteomes" id="UP000199582">
    <property type="component" value="Unassembled WGS sequence"/>
</dbReference>
<evidence type="ECO:0000259" key="3">
    <source>
        <dbReference type="SMART" id="SM01008"/>
    </source>
</evidence>
<organism evidence="4 5">
    <name type="scientific">Roseovarius azorensis</name>
    <dbReference type="NCBI Taxonomy" id="1287727"/>
    <lineage>
        <taxon>Bacteria</taxon>
        <taxon>Pseudomonadati</taxon>
        <taxon>Pseudomonadota</taxon>
        <taxon>Alphaproteobacteria</taxon>
        <taxon>Rhodobacterales</taxon>
        <taxon>Roseobacteraceae</taxon>
        <taxon>Roseovarius</taxon>
    </lineage>
</organism>
<dbReference type="InterPro" id="IPR046867">
    <property type="entry name" value="AldOxase/xan_DH_MoCoBD2"/>
</dbReference>
<dbReference type="InterPro" id="IPR008274">
    <property type="entry name" value="AldOxase/xan_DH_MoCoBD1"/>
</dbReference>
<dbReference type="RefSeq" id="WP_093039263.1">
    <property type="nucleotide sequence ID" value="NZ_FOAG01000020.1"/>
</dbReference>
<dbReference type="PANTHER" id="PTHR11908">
    <property type="entry name" value="XANTHINE DEHYDROGENASE"/>
    <property type="match status" value="1"/>
</dbReference>
<sequence length="794" mass="85039">MTDTPRPDRAQTIRPKYIGKKVERFEDPRLLTGRGRYSADIKADRMVHLAFVRSDQAHARIVSVDTSDAAEAPGVIAVYTAADLPELPELSAPSAMKDYHATVCPALARDTVRHVGEAVAVVVAQDRYLAEDAAALVMVDLEPLGATADPVAALKPDAVPLHDNVPGNKVLERSFATGDAPGEIAKAAHTVSGRFRMRRKSPLAMETRSYVAQYDTGRDQLVLHTSSNIPGIVRDELARLLHLPGNRFQVVSPDVGGSFGGKGSVYPEEIIVVMLARELERPVKFVSDRLEDLTSTSQAFDEIIEATLAFDEDGIFIALDAEVIGDIGAYSIVPWTAALEPVQVVSFLPGPYRTPHYRGRVRGVCTPKPPTGPYRGVGRPMAVFAMERLVDLAAAKLGVEPDEIRRRNLVRPEEFPFRIGSGIRWDRSGFLECLENAVAAVDVASFRKRQTEARENGKWLGLGFGTYAELTGIGSRIAVAPGMPINTGTETAAVRVDSTGAVTATFATASHGQSLETTLAQIVAEELGVRPQDVTIKQGDTSLTPHGTGTYASRSAVIGGGAAIVSTRALLKKVQAAAGVLFDVEPDTVETGDGEIFVPGTNHHITFGDLARAVYSDMKALPLEARKPLEAQEAFDPWLGTTTAATHVAEVEIDAETLEIRITRFLVAEDCGRMINPLVVDGQVHGGVVQGIGAAILEELHYDETGQLLSATLADYLIPTAAEVPTLEVNHIETELPDNPGGFRGMGEGGTIGAPAAIANAISDAVAHLGIGVEELPMTPNKLFRLIAERQEKE</sequence>
<dbReference type="GO" id="GO:0005506">
    <property type="term" value="F:iron ion binding"/>
    <property type="evidence" value="ECO:0007669"/>
    <property type="project" value="InterPro"/>
</dbReference>
<dbReference type="InterPro" id="IPR036856">
    <property type="entry name" value="Ald_Oxase/Xan_DH_a/b_sf"/>
</dbReference>
<evidence type="ECO:0000313" key="4">
    <source>
        <dbReference type="EMBL" id="SEM32159.1"/>
    </source>
</evidence>
<dbReference type="InterPro" id="IPR037165">
    <property type="entry name" value="AldOxase/xan_DH_Mopterin-bd_sf"/>
</dbReference>
<dbReference type="GO" id="GO:0016491">
    <property type="term" value="F:oxidoreductase activity"/>
    <property type="evidence" value="ECO:0007669"/>
    <property type="project" value="UniProtKB-KW"/>
</dbReference>
<evidence type="ECO:0000256" key="2">
    <source>
        <dbReference type="ARBA" id="ARBA00023002"/>
    </source>
</evidence>
<dbReference type="InterPro" id="IPR000674">
    <property type="entry name" value="Ald_Oxase/Xan_DH_a/b"/>
</dbReference>
<dbReference type="PANTHER" id="PTHR11908:SF132">
    <property type="entry name" value="ALDEHYDE OXIDASE 1-RELATED"/>
    <property type="match status" value="1"/>
</dbReference>
<dbReference type="STRING" id="1287727.SAMN05443999_12017"/>
<name>A0A1H7XGI2_9RHOB</name>
<dbReference type="SUPFAM" id="SSF56003">
    <property type="entry name" value="Molybdenum cofactor-binding domain"/>
    <property type="match status" value="1"/>
</dbReference>
<dbReference type="Gene3D" id="3.90.1170.50">
    <property type="entry name" value="Aldehyde oxidase/xanthine dehydrogenase, a/b hammerhead"/>
    <property type="match status" value="1"/>
</dbReference>
<dbReference type="SMART" id="SM01008">
    <property type="entry name" value="Ald_Xan_dh_C"/>
    <property type="match status" value="1"/>
</dbReference>
<dbReference type="AlphaFoldDB" id="A0A1H7XGI2"/>
<dbReference type="Gene3D" id="3.30.365.10">
    <property type="entry name" value="Aldehyde oxidase/xanthine dehydrogenase, molybdopterin binding domain"/>
    <property type="match status" value="4"/>
</dbReference>
<evidence type="ECO:0000313" key="5">
    <source>
        <dbReference type="Proteomes" id="UP000199582"/>
    </source>
</evidence>
<keyword evidence="2" id="KW-0560">Oxidoreductase</keyword>
<dbReference type="OrthoDB" id="9758509at2"/>
<feature type="domain" description="Aldehyde oxidase/xanthine dehydrogenase a/b hammerhead" evidence="3">
    <location>
        <begin position="32"/>
        <end position="145"/>
    </location>
</feature>
<dbReference type="Pfam" id="PF20256">
    <property type="entry name" value="MoCoBD_2"/>
    <property type="match status" value="1"/>
</dbReference>
<protein>
    <submittedName>
        <fullName evidence="4">Carbon-monoxide dehydrogenase large subunit</fullName>
    </submittedName>
</protein>
<gene>
    <name evidence="4" type="ORF">SAMN05443999_12017</name>
</gene>
<dbReference type="Pfam" id="PF02738">
    <property type="entry name" value="MoCoBD_1"/>
    <property type="match status" value="1"/>
</dbReference>
<dbReference type="EMBL" id="FOAG01000020">
    <property type="protein sequence ID" value="SEM32159.1"/>
    <property type="molecule type" value="Genomic_DNA"/>
</dbReference>
<evidence type="ECO:0000256" key="1">
    <source>
        <dbReference type="ARBA" id="ARBA00022505"/>
    </source>
</evidence>
<accession>A0A1H7XGI2</accession>
<keyword evidence="1" id="KW-0500">Molybdenum</keyword>
<proteinExistence type="predicted"/>
<reference evidence="4 5" key="1">
    <citation type="submission" date="2016-10" db="EMBL/GenBank/DDBJ databases">
        <authorList>
            <person name="de Groot N.N."/>
        </authorList>
    </citation>
    <scope>NUCLEOTIDE SEQUENCE [LARGE SCALE GENOMIC DNA]</scope>
    <source>
        <strain evidence="4 5">DSM 100674</strain>
    </source>
</reference>
<dbReference type="Pfam" id="PF01315">
    <property type="entry name" value="Ald_Xan_dh_C"/>
    <property type="match status" value="1"/>
</dbReference>
<dbReference type="SUPFAM" id="SSF54665">
    <property type="entry name" value="CO dehydrogenase molybdoprotein N-domain-like"/>
    <property type="match status" value="1"/>
</dbReference>
<dbReference type="InterPro" id="IPR016208">
    <property type="entry name" value="Ald_Oxase/xanthine_DH-like"/>
</dbReference>